<evidence type="ECO:0000313" key="2">
    <source>
        <dbReference type="EMBL" id="KAJ1159501.1"/>
    </source>
</evidence>
<sequence length="207" mass="23633">MCRPGSEVFSRASHQPPVEREKETLKVGVLPHLEEDIITGTDYAAFSLLLTKAGQEHTLKMWWKEVPYDTREAASQHPRKHLSKRQKRIQRQQYAVKDYEVTKMDPGATGKVYTVAGDFRQSQRDNPSLKNPWQQALNHEEHVDESEVTQRSNLPIGSALYPRDPGDVKGEVPEFQESGDGRSGDFQEAAADRTRRLKRIPVESVRK</sequence>
<dbReference type="AlphaFoldDB" id="A0AAV7S3B6"/>
<feature type="region of interest" description="Disordered" evidence="1">
    <location>
        <begin position="140"/>
        <end position="207"/>
    </location>
</feature>
<feature type="region of interest" description="Disordered" evidence="1">
    <location>
        <begin position="1"/>
        <end position="23"/>
    </location>
</feature>
<gene>
    <name evidence="2" type="ORF">NDU88_000008</name>
</gene>
<name>A0AAV7S3B6_PLEWA</name>
<proteinExistence type="predicted"/>
<reference evidence="2" key="1">
    <citation type="journal article" date="2022" name="bioRxiv">
        <title>Sequencing and chromosome-scale assembly of the giantPleurodeles waltlgenome.</title>
        <authorList>
            <person name="Brown T."/>
            <person name="Elewa A."/>
            <person name="Iarovenko S."/>
            <person name="Subramanian E."/>
            <person name="Araus A.J."/>
            <person name="Petzold A."/>
            <person name="Susuki M."/>
            <person name="Suzuki K.-i.T."/>
            <person name="Hayashi T."/>
            <person name="Toyoda A."/>
            <person name="Oliveira C."/>
            <person name="Osipova E."/>
            <person name="Leigh N.D."/>
            <person name="Simon A."/>
            <person name="Yun M.H."/>
        </authorList>
    </citation>
    <scope>NUCLEOTIDE SEQUENCE</scope>
    <source>
        <strain evidence="2">20211129_DDA</strain>
        <tissue evidence="2">Liver</tissue>
    </source>
</reference>
<dbReference type="EMBL" id="JANPWB010000008">
    <property type="protein sequence ID" value="KAJ1159501.1"/>
    <property type="molecule type" value="Genomic_DNA"/>
</dbReference>
<keyword evidence="3" id="KW-1185">Reference proteome</keyword>
<organism evidence="2 3">
    <name type="scientific">Pleurodeles waltl</name>
    <name type="common">Iberian ribbed newt</name>
    <dbReference type="NCBI Taxonomy" id="8319"/>
    <lineage>
        <taxon>Eukaryota</taxon>
        <taxon>Metazoa</taxon>
        <taxon>Chordata</taxon>
        <taxon>Craniata</taxon>
        <taxon>Vertebrata</taxon>
        <taxon>Euteleostomi</taxon>
        <taxon>Amphibia</taxon>
        <taxon>Batrachia</taxon>
        <taxon>Caudata</taxon>
        <taxon>Salamandroidea</taxon>
        <taxon>Salamandridae</taxon>
        <taxon>Pleurodelinae</taxon>
        <taxon>Pleurodeles</taxon>
    </lineage>
</organism>
<comment type="caution">
    <text evidence="2">The sequence shown here is derived from an EMBL/GenBank/DDBJ whole genome shotgun (WGS) entry which is preliminary data.</text>
</comment>
<dbReference type="Proteomes" id="UP001066276">
    <property type="component" value="Chromosome 4_2"/>
</dbReference>
<accession>A0AAV7S3B6</accession>
<feature type="compositionally biased region" description="Basic and acidic residues" evidence="1">
    <location>
        <begin position="179"/>
        <end position="207"/>
    </location>
</feature>
<protein>
    <submittedName>
        <fullName evidence="2">Uncharacterized protein</fullName>
    </submittedName>
</protein>
<evidence type="ECO:0000256" key="1">
    <source>
        <dbReference type="SAM" id="MobiDB-lite"/>
    </source>
</evidence>
<evidence type="ECO:0000313" key="3">
    <source>
        <dbReference type="Proteomes" id="UP001066276"/>
    </source>
</evidence>